<proteinExistence type="predicted"/>
<dbReference type="Proteomes" id="UP000670527">
    <property type="component" value="Unassembled WGS sequence"/>
</dbReference>
<organism evidence="1 2">
    <name type="scientific">Hymenobacter defluvii</name>
    <dbReference type="NCBI Taxonomy" id="2054411"/>
    <lineage>
        <taxon>Bacteria</taxon>
        <taxon>Pseudomonadati</taxon>
        <taxon>Bacteroidota</taxon>
        <taxon>Cytophagia</taxon>
        <taxon>Cytophagales</taxon>
        <taxon>Hymenobacteraceae</taxon>
        <taxon>Hymenobacter</taxon>
    </lineage>
</organism>
<dbReference type="RefSeq" id="WP_208309141.1">
    <property type="nucleotide sequence ID" value="NZ_JAGETX010000021.1"/>
</dbReference>
<comment type="caution">
    <text evidence="1">The sequence shown here is derived from an EMBL/GenBank/DDBJ whole genome shotgun (WGS) entry which is preliminary data.</text>
</comment>
<dbReference type="EMBL" id="JAGETX010000021">
    <property type="protein sequence ID" value="MBO3272977.1"/>
    <property type="molecule type" value="Genomic_DNA"/>
</dbReference>
<name>A0ABS3TH53_9BACT</name>
<keyword evidence="2" id="KW-1185">Reference proteome</keyword>
<protein>
    <recommendedName>
        <fullName evidence="3">YceI family protein</fullName>
    </recommendedName>
</protein>
<evidence type="ECO:0000313" key="1">
    <source>
        <dbReference type="EMBL" id="MBO3272977.1"/>
    </source>
</evidence>
<gene>
    <name evidence="1" type="ORF">J4D97_20170</name>
</gene>
<evidence type="ECO:0000313" key="2">
    <source>
        <dbReference type="Proteomes" id="UP000670527"/>
    </source>
</evidence>
<evidence type="ECO:0008006" key="3">
    <source>
        <dbReference type="Google" id="ProtNLM"/>
    </source>
</evidence>
<sequence length="82" mass="9434">MRNIAFEFQPQDETVFQREAIRVGRVLLTPVLDNGTTLEPSTWRITRLQPASRLRGNILSRKEFRVGVLDDRVVAIRATLMP</sequence>
<reference evidence="1 2" key="1">
    <citation type="submission" date="2021-03" db="EMBL/GenBank/DDBJ databases">
        <authorList>
            <person name="Kim M.K."/>
        </authorList>
    </citation>
    <scope>NUCLEOTIDE SEQUENCE [LARGE SCALE GENOMIC DNA]</scope>
    <source>
        <strain evidence="1 2">BT507</strain>
    </source>
</reference>
<accession>A0ABS3TH53</accession>